<name>A0A1H3SQW3_9PSEU</name>
<dbReference type="InterPro" id="IPR009057">
    <property type="entry name" value="Homeodomain-like_sf"/>
</dbReference>
<feature type="domain" description="HTH tetR-type" evidence="3">
    <location>
        <begin position="22"/>
        <end position="81"/>
    </location>
</feature>
<dbReference type="OrthoDB" id="4542604at2"/>
<dbReference type="InterPro" id="IPR050109">
    <property type="entry name" value="HTH-type_TetR-like_transc_reg"/>
</dbReference>
<sequence length="217" mass="24295">MPGSVNRHRTDARTERWREHKLALRREFVDAAFRALAKQGPEVSMDEIAAEAGTVKPKLYRHFAAKSDLAGAVSERMGEILWQRLLPNMNLRDAPRVTIRRGLEAYVNVVDEYPNVFKFLMRTDSEPLMESGKEIAGVIANVLKEFLSAADLDPELADPSAYAVVGAVGAAAEWWMRTRTMSKDKFVTHLTTMTWGALDAVLREQGIALDPDRAVEL</sequence>
<dbReference type="Pfam" id="PF19344">
    <property type="entry name" value="TetR_C_32"/>
    <property type="match status" value="1"/>
</dbReference>
<evidence type="ECO:0000313" key="5">
    <source>
        <dbReference type="Proteomes" id="UP000199515"/>
    </source>
</evidence>
<dbReference type="InterPro" id="IPR036271">
    <property type="entry name" value="Tet_transcr_reg_TetR-rel_C_sf"/>
</dbReference>
<organism evidence="4 5">
    <name type="scientific">Amycolatopsis xylanica</name>
    <dbReference type="NCBI Taxonomy" id="589385"/>
    <lineage>
        <taxon>Bacteria</taxon>
        <taxon>Bacillati</taxon>
        <taxon>Actinomycetota</taxon>
        <taxon>Actinomycetes</taxon>
        <taxon>Pseudonocardiales</taxon>
        <taxon>Pseudonocardiaceae</taxon>
        <taxon>Amycolatopsis</taxon>
    </lineage>
</organism>
<dbReference type="RefSeq" id="WP_091299600.1">
    <property type="nucleotide sequence ID" value="NZ_FNON01000015.1"/>
</dbReference>
<protein>
    <submittedName>
        <fullName evidence="4">DNA-binding transcriptional regulator, AcrR family</fullName>
    </submittedName>
</protein>
<dbReference type="Proteomes" id="UP000199515">
    <property type="component" value="Unassembled WGS sequence"/>
</dbReference>
<dbReference type="GO" id="GO:0000976">
    <property type="term" value="F:transcription cis-regulatory region binding"/>
    <property type="evidence" value="ECO:0007669"/>
    <property type="project" value="TreeGrafter"/>
</dbReference>
<dbReference type="STRING" id="589385.SAMN05421504_11539"/>
<keyword evidence="5" id="KW-1185">Reference proteome</keyword>
<keyword evidence="1 2" id="KW-0238">DNA-binding</keyword>
<gene>
    <name evidence="4" type="ORF">SAMN05421504_11539</name>
</gene>
<dbReference type="SUPFAM" id="SSF46689">
    <property type="entry name" value="Homeodomain-like"/>
    <property type="match status" value="1"/>
</dbReference>
<dbReference type="SUPFAM" id="SSF48498">
    <property type="entry name" value="Tetracyclin repressor-like, C-terminal domain"/>
    <property type="match status" value="1"/>
</dbReference>
<accession>A0A1H3SQW3</accession>
<dbReference type="PRINTS" id="PR00455">
    <property type="entry name" value="HTHTETR"/>
</dbReference>
<dbReference type="Pfam" id="PF00440">
    <property type="entry name" value="TetR_N"/>
    <property type="match status" value="1"/>
</dbReference>
<evidence type="ECO:0000259" key="3">
    <source>
        <dbReference type="PROSITE" id="PS50977"/>
    </source>
</evidence>
<reference evidence="4 5" key="1">
    <citation type="submission" date="2016-10" db="EMBL/GenBank/DDBJ databases">
        <authorList>
            <person name="de Groot N.N."/>
        </authorList>
    </citation>
    <scope>NUCLEOTIDE SEQUENCE [LARGE SCALE GENOMIC DNA]</scope>
    <source>
        <strain evidence="4 5">CPCC 202699</strain>
    </source>
</reference>
<proteinExistence type="predicted"/>
<evidence type="ECO:0000313" key="4">
    <source>
        <dbReference type="EMBL" id="SDZ40396.1"/>
    </source>
</evidence>
<dbReference type="EMBL" id="FNON01000015">
    <property type="protein sequence ID" value="SDZ40396.1"/>
    <property type="molecule type" value="Genomic_DNA"/>
</dbReference>
<evidence type="ECO:0000256" key="1">
    <source>
        <dbReference type="ARBA" id="ARBA00023125"/>
    </source>
</evidence>
<dbReference type="PROSITE" id="PS50977">
    <property type="entry name" value="HTH_TETR_2"/>
    <property type="match status" value="1"/>
</dbReference>
<dbReference type="GO" id="GO:0003700">
    <property type="term" value="F:DNA-binding transcription factor activity"/>
    <property type="evidence" value="ECO:0007669"/>
    <property type="project" value="TreeGrafter"/>
</dbReference>
<dbReference type="PANTHER" id="PTHR30055:SF160">
    <property type="entry name" value="TRANSCRIPTIONAL REGULATORY PROTEIN (PROBABLY ASNC-FAMILY)-RELATED"/>
    <property type="match status" value="1"/>
</dbReference>
<evidence type="ECO:0000256" key="2">
    <source>
        <dbReference type="PROSITE-ProRule" id="PRU00335"/>
    </source>
</evidence>
<dbReference type="PANTHER" id="PTHR30055">
    <property type="entry name" value="HTH-TYPE TRANSCRIPTIONAL REGULATOR RUTR"/>
    <property type="match status" value="1"/>
</dbReference>
<feature type="DNA-binding region" description="H-T-H motif" evidence="2">
    <location>
        <begin position="44"/>
        <end position="63"/>
    </location>
</feature>
<dbReference type="AlphaFoldDB" id="A0A1H3SQW3"/>
<dbReference type="InterPro" id="IPR045823">
    <property type="entry name" value="TetR_C_32"/>
</dbReference>
<dbReference type="Gene3D" id="1.10.357.10">
    <property type="entry name" value="Tetracycline Repressor, domain 2"/>
    <property type="match status" value="1"/>
</dbReference>
<dbReference type="InterPro" id="IPR001647">
    <property type="entry name" value="HTH_TetR"/>
</dbReference>